<feature type="region of interest" description="Disordered" evidence="1">
    <location>
        <begin position="68"/>
        <end position="87"/>
    </location>
</feature>
<evidence type="ECO:0000256" key="2">
    <source>
        <dbReference type="SAM" id="Phobius"/>
    </source>
</evidence>
<evidence type="ECO:0000313" key="4">
    <source>
        <dbReference type="Proteomes" id="UP001595834"/>
    </source>
</evidence>
<protein>
    <recommendedName>
        <fullName evidence="5">Lipoprotein</fullName>
    </recommendedName>
</protein>
<evidence type="ECO:0000256" key="1">
    <source>
        <dbReference type="SAM" id="MobiDB-lite"/>
    </source>
</evidence>
<comment type="caution">
    <text evidence="3">The sequence shown here is derived from an EMBL/GenBank/DDBJ whole genome shotgun (WGS) entry which is preliminary data.</text>
</comment>
<feature type="compositionally biased region" description="Polar residues" evidence="1">
    <location>
        <begin position="256"/>
        <end position="274"/>
    </location>
</feature>
<keyword evidence="2" id="KW-0812">Transmembrane</keyword>
<gene>
    <name evidence="3" type="ORF">ACFPFX_13625</name>
</gene>
<organism evidence="3 4">
    <name type="scientific">Streptomyces mauvecolor</name>
    <dbReference type="NCBI Taxonomy" id="58345"/>
    <lineage>
        <taxon>Bacteria</taxon>
        <taxon>Bacillati</taxon>
        <taxon>Actinomycetota</taxon>
        <taxon>Actinomycetes</taxon>
        <taxon>Kitasatosporales</taxon>
        <taxon>Streptomycetaceae</taxon>
        <taxon>Streptomyces</taxon>
    </lineage>
</organism>
<evidence type="ECO:0008006" key="5">
    <source>
        <dbReference type="Google" id="ProtNLM"/>
    </source>
</evidence>
<name>A0ABV9UM47_9ACTN</name>
<feature type="region of interest" description="Disordered" evidence="1">
    <location>
        <begin position="213"/>
        <end position="274"/>
    </location>
</feature>
<dbReference type="EMBL" id="JBHSIZ010000016">
    <property type="protein sequence ID" value="MFC4957324.1"/>
    <property type="molecule type" value="Genomic_DNA"/>
</dbReference>
<dbReference type="Proteomes" id="UP001595834">
    <property type="component" value="Unassembled WGS sequence"/>
</dbReference>
<keyword evidence="2" id="KW-1133">Transmembrane helix</keyword>
<proteinExistence type="predicted"/>
<accession>A0ABV9UM47</accession>
<keyword evidence="2" id="KW-0472">Membrane</keyword>
<dbReference type="RefSeq" id="WP_344377420.1">
    <property type="nucleotide sequence ID" value="NZ_BAAASQ010000018.1"/>
</dbReference>
<sequence>MIQTFRILRAAAIAGIAAFGIAAVVLALSGCGSRSGLVEGGQASAVALQPRPQELWPAWYESETRRDGVMASGRGEPPVPLPASLKVPKEGLRGMDPMAILKADPRAKSLVRLPMIDRPGQAGIRPPVLHDLTGQDGSPELIVAADLETRRTVVIVYTVRDGRVVPVLYTVGTRLAVEAVGTDLVTRGAADDGAEQAVRYRWDGARLSPVSDVKTYKDIAPKGRDTKDTTDDPETRETPGPRTTPGPAKSGGPATTGGSAKTWTSGSLTGQGAS</sequence>
<feature type="transmembrane region" description="Helical" evidence="2">
    <location>
        <begin position="7"/>
        <end position="28"/>
    </location>
</feature>
<feature type="compositionally biased region" description="Basic and acidic residues" evidence="1">
    <location>
        <begin position="214"/>
        <end position="239"/>
    </location>
</feature>
<evidence type="ECO:0000313" key="3">
    <source>
        <dbReference type="EMBL" id="MFC4957324.1"/>
    </source>
</evidence>
<reference evidence="4" key="1">
    <citation type="journal article" date="2019" name="Int. J. Syst. Evol. Microbiol.">
        <title>The Global Catalogue of Microorganisms (GCM) 10K type strain sequencing project: providing services to taxonomists for standard genome sequencing and annotation.</title>
        <authorList>
            <consortium name="The Broad Institute Genomics Platform"/>
            <consortium name="The Broad Institute Genome Sequencing Center for Infectious Disease"/>
            <person name="Wu L."/>
            <person name="Ma J."/>
        </authorList>
    </citation>
    <scope>NUCLEOTIDE SEQUENCE [LARGE SCALE GENOMIC DNA]</scope>
    <source>
        <strain evidence="4">CCM 7224</strain>
    </source>
</reference>
<dbReference type="PROSITE" id="PS51257">
    <property type="entry name" value="PROKAR_LIPOPROTEIN"/>
    <property type="match status" value="1"/>
</dbReference>
<keyword evidence="4" id="KW-1185">Reference proteome</keyword>